<dbReference type="AlphaFoldDB" id="A0AAD7X0H8"/>
<reference evidence="1" key="1">
    <citation type="journal article" date="2023" name="Science">
        <title>Genome structures resolve the early diversification of teleost fishes.</title>
        <authorList>
            <person name="Parey E."/>
            <person name="Louis A."/>
            <person name="Montfort J."/>
            <person name="Bouchez O."/>
            <person name="Roques C."/>
            <person name="Iampietro C."/>
            <person name="Lluch J."/>
            <person name="Castinel A."/>
            <person name="Donnadieu C."/>
            <person name="Desvignes T."/>
            <person name="Floi Bucao C."/>
            <person name="Jouanno E."/>
            <person name="Wen M."/>
            <person name="Mejri S."/>
            <person name="Dirks R."/>
            <person name="Jansen H."/>
            <person name="Henkel C."/>
            <person name="Chen W.J."/>
            <person name="Zahm M."/>
            <person name="Cabau C."/>
            <person name="Klopp C."/>
            <person name="Thompson A.W."/>
            <person name="Robinson-Rechavi M."/>
            <person name="Braasch I."/>
            <person name="Lecointre G."/>
            <person name="Bobe J."/>
            <person name="Postlethwait J.H."/>
            <person name="Berthelot C."/>
            <person name="Roest Crollius H."/>
            <person name="Guiguen Y."/>
        </authorList>
    </citation>
    <scope>NUCLEOTIDE SEQUENCE</scope>
    <source>
        <strain evidence="1">NC1722</strain>
    </source>
</reference>
<gene>
    <name evidence="1" type="ORF">AAFF_G00402800</name>
</gene>
<comment type="caution">
    <text evidence="1">The sequence shown here is derived from an EMBL/GenBank/DDBJ whole genome shotgun (WGS) entry which is preliminary data.</text>
</comment>
<sequence>SSGHHPFVGTGERGDFGLGLVLSGRWHGFSCVRGGNPQSTLAHLESEREKPGSVGPSPLHVAMVLLGDKAPAAGASH</sequence>
<evidence type="ECO:0000313" key="2">
    <source>
        <dbReference type="Proteomes" id="UP001221898"/>
    </source>
</evidence>
<organism evidence="1 2">
    <name type="scientific">Aldrovandia affinis</name>
    <dbReference type="NCBI Taxonomy" id="143900"/>
    <lineage>
        <taxon>Eukaryota</taxon>
        <taxon>Metazoa</taxon>
        <taxon>Chordata</taxon>
        <taxon>Craniata</taxon>
        <taxon>Vertebrata</taxon>
        <taxon>Euteleostomi</taxon>
        <taxon>Actinopterygii</taxon>
        <taxon>Neopterygii</taxon>
        <taxon>Teleostei</taxon>
        <taxon>Notacanthiformes</taxon>
        <taxon>Halosauridae</taxon>
        <taxon>Aldrovandia</taxon>
    </lineage>
</organism>
<proteinExistence type="predicted"/>
<dbReference type="Proteomes" id="UP001221898">
    <property type="component" value="Unassembled WGS sequence"/>
</dbReference>
<dbReference type="EMBL" id="JAINUG010000008">
    <property type="protein sequence ID" value="KAJ8415723.1"/>
    <property type="molecule type" value="Genomic_DNA"/>
</dbReference>
<name>A0AAD7X0H8_9TELE</name>
<evidence type="ECO:0000313" key="1">
    <source>
        <dbReference type="EMBL" id="KAJ8415723.1"/>
    </source>
</evidence>
<feature type="non-terminal residue" evidence="1">
    <location>
        <position position="77"/>
    </location>
</feature>
<keyword evidence="2" id="KW-1185">Reference proteome</keyword>
<protein>
    <submittedName>
        <fullName evidence="1">Uncharacterized protein</fullName>
    </submittedName>
</protein>
<accession>A0AAD7X0H8</accession>